<evidence type="ECO:0000256" key="9">
    <source>
        <dbReference type="ARBA" id="ARBA00023316"/>
    </source>
</evidence>
<keyword evidence="3 12" id="KW-0963">Cytoplasm</keyword>
<keyword evidence="4 12" id="KW-0132">Cell division</keyword>
<feature type="binding site" evidence="12">
    <location>
        <position position="320"/>
    </location>
    <ligand>
        <name>UDP-N-acetyl-alpha-D-glucosamine</name>
        <dbReference type="ChEBI" id="CHEBI:57705"/>
    </ligand>
</feature>
<evidence type="ECO:0000256" key="5">
    <source>
        <dbReference type="ARBA" id="ARBA00022679"/>
    </source>
</evidence>
<evidence type="ECO:0000256" key="1">
    <source>
        <dbReference type="ARBA" id="ARBA00004496"/>
    </source>
</evidence>
<keyword evidence="7 12" id="KW-0573">Peptidoglycan synthesis</keyword>
<comment type="subcellular location">
    <subcellularLocation>
        <location evidence="1 12">Cytoplasm</location>
    </subcellularLocation>
</comment>
<dbReference type="EMBL" id="CP019352">
    <property type="protein sequence ID" value="APY00534.1"/>
    <property type="molecule type" value="Genomic_DNA"/>
</dbReference>
<keyword evidence="9 12" id="KW-0961">Cell wall biogenesis/degradation</keyword>
<evidence type="ECO:0000256" key="7">
    <source>
        <dbReference type="ARBA" id="ARBA00022984"/>
    </source>
</evidence>
<feature type="binding site" evidence="12">
    <location>
        <position position="342"/>
    </location>
    <ligand>
        <name>UDP-N-acetyl-alpha-D-glucosamine</name>
        <dbReference type="ChEBI" id="CHEBI:57705"/>
    </ligand>
</feature>
<evidence type="ECO:0000313" key="15">
    <source>
        <dbReference type="Proteomes" id="UP000187506"/>
    </source>
</evidence>
<dbReference type="Pfam" id="PF00275">
    <property type="entry name" value="EPSP_synthase"/>
    <property type="match status" value="1"/>
</dbReference>
<evidence type="ECO:0000256" key="6">
    <source>
        <dbReference type="ARBA" id="ARBA00022960"/>
    </source>
</evidence>
<dbReference type="HAMAP" id="MF_00111">
    <property type="entry name" value="MurA"/>
    <property type="match status" value="1"/>
</dbReference>
<keyword evidence="15" id="KW-1185">Reference proteome</keyword>
<feature type="binding site" evidence="12">
    <location>
        <begin position="22"/>
        <end position="23"/>
    </location>
    <ligand>
        <name>phosphoenolpyruvate</name>
        <dbReference type="ChEBI" id="CHEBI:58702"/>
    </ligand>
</feature>
<comment type="pathway">
    <text evidence="2 12">Cell wall biogenesis; peptidoglycan biosynthesis.</text>
</comment>
<dbReference type="AlphaFoldDB" id="A0AAC9PXF0"/>
<dbReference type="EC" id="2.5.1.7" evidence="12"/>
<dbReference type="PANTHER" id="PTHR43783:SF1">
    <property type="entry name" value="UDP-N-ACETYLGLUCOSAMINE 1-CARBOXYVINYLTRANSFERASE"/>
    <property type="match status" value="1"/>
</dbReference>
<reference evidence="14 15" key="1">
    <citation type="submission" date="2017-01" db="EMBL/GenBank/DDBJ databases">
        <title>Complete genome of Lacinutrix venerupis DOK2-8 isolated from seawater in Dokdo.</title>
        <authorList>
            <person name="Chi W.-J."/>
            <person name="Kim J.H."/>
        </authorList>
    </citation>
    <scope>NUCLEOTIDE SEQUENCE [LARGE SCALE GENOMIC DNA]</scope>
    <source>
        <strain evidence="14 15">DOK2-8</strain>
    </source>
</reference>
<keyword evidence="8 12" id="KW-0131">Cell cycle</keyword>
<dbReference type="InterPro" id="IPR050068">
    <property type="entry name" value="MurA_subfamily"/>
</dbReference>
<evidence type="ECO:0000256" key="3">
    <source>
        <dbReference type="ARBA" id="ARBA00022490"/>
    </source>
</evidence>
<dbReference type="GO" id="GO:0071555">
    <property type="term" value="P:cell wall organization"/>
    <property type="evidence" value="ECO:0007669"/>
    <property type="project" value="UniProtKB-KW"/>
</dbReference>
<dbReference type="KEGG" id="lvn:BWR22_09450"/>
<dbReference type="GO" id="GO:0005737">
    <property type="term" value="C:cytoplasm"/>
    <property type="evidence" value="ECO:0007669"/>
    <property type="project" value="UniProtKB-SubCell"/>
</dbReference>
<accession>A0AAC9PXF0</accession>
<evidence type="ECO:0000256" key="12">
    <source>
        <dbReference type="HAMAP-Rule" id="MF_00111"/>
    </source>
</evidence>
<comment type="similarity">
    <text evidence="10 12">Belongs to the EPSP synthase family. MurA subfamily.</text>
</comment>
<keyword evidence="6 12" id="KW-0133">Cell shape</keyword>
<dbReference type="NCBIfam" id="TIGR01072">
    <property type="entry name" value="murA"/>
    <property type="match status" value="1"/>
</dbReference>
<gene>
    <name evidence="12" type="primary">murA</name>
    <name evidence="14" type="ORF">BWR22_09450</name>
</gene>
<dbReference type="InterPro" id="IPR013792">
    <property type="entry name" value="RNA3'P_cycl/enolpyr_Trfase_a/b"/>
</dbReference>
<dbReference type="NCBIfam" id="NF006873">
    <property type="entry name" value="PRK09369.1"/>
    <property type="match status" value="1"/>
</dbReference>
<proteinExistence type="inferred from homology"/>
<dbReference type="RefSeq" id="WP_076733440.1">
    <property type="nucleotide sequence ID" value="NZ_CP019352.1"/>
</dbReference>
<keyword evidence="5 12" id="KW-0808">Transferase</keyword>
<dbReference type="GO" id="GO:0019277">
    <property type="term" value="P:UDP-N-acetylgalactosamine biosynthetic process"/>
    <property type="evidence" value="ECO:0007669"/>
    <property type="project" value="InterPro"/>
</dbReference>
<dbReference type="GO" id="GO:0008760">
    <property type="term" value="F:UDP-N-acetylglucosamine 1-carboxyvinyltransferase activity"/>
    <property type="evidence" value="ECO:0007669"/>
    <property type="project" value="UniProtKB-UniRule"/>
</dbReference>
<dbReference type="CDD" id="cd01555">
    <property type="entry name" value="UdpNAET"/>
    <property type="match status" value="1"/>
</dbReference>
<dbReference type="Gene3D" id="3.65.10.10">
    <property type="entry name" value="Enolpyruvate transferase domain"/>
    <property type="match status" value="2"/>
</dbReference>
<sequence>MGTFIIEGGHQLKGDIQPQGAKNEALQILCAVLLTPEVVTINNIPDIIDINKLIALLKNLGVKVSKLGEGSYTFQADALDLDYMQTADFKKEGSGLRGSIMMVGPLLARFGKGYIPKPGGDKIGRRRLDTHFEGFINLGAKFRYNREDYFYGVEADKLVGTDMLLDEASVTGTANIVMAAVLAEGVTTIYNAACEPYLQQLCKMLNRMGAKISGVGSNLLTIEGVDTLGGTEHTMLPDMIEIGSWIGLAAMTKSELTIKNVSWDDLGQIPSVFAKLGITLEKQGDDIYIPAHKDGYEIQNYIDGSILTVADAPWPGFTPDLLSIILVVATQAKGEVLIHQKMFESRLFFTDKLIDMGAKIILCDPHRATVMGHDFKSQLKATTMVSPDIRAGISLLIAALSAKGTSTIHNIEQIDRGYQHIVERLQRIGAKITRVEGN</sequence>
<dbReference type="InterPro" id="IPR005750">
    <property type="entry name" value="UDP_GlcNAc_COvinyl_MurA"/>
</dbReference>
<dbReference type="PANTHER" id="PTHR43783">
    <property type="entry name" value="UDP-N-ACETYLGLUCOSAMINE 1-CARBOXYVINYLTRANSFERASE"/>
    <property type="match status" value="1"/>
</dbReference>
<comment type="caution">
    <text evidence="12">Lacks conserved residue(s) required for the propagation of feature annotation.</text>
</comment>
<dbReference type="GO" id="GO:0008360">
    <property type="term" value="P:regulation of cell shape"/>
    <property type="evidence" value="ECO:0007669"/>
    <property type="project" value="UniProtKB-KW"/>
</dbReference>
<evidence type="ECO:0000256" key="4">
    <source>
        <dbReference type="ARBA" id="ARBA00022618"/>
    </source>
</evidence>
<evidence type="ECO:0000313" key="14">
    <source>
        <dbReference type="EMBL" id="APY00534.1"/>
    </source>
</evidence>
<evidence type="ECO:0000256" key="10">
    <source>
        <dbReference type="ARBA" id="ARBA00038367"/>
    </source>
</evidence>
<dbReference type="InterPro" id="IPR036968">
    <property type="entry name" value="Enolpyruvate_Tfrase_sf"/>
</dbReference>
<dbReference type="Proteomes" id="UP000187506">
    <property type="component" value="Chromosome"/>
</dbReference>
<evidence type="ECO:0000256" key="11">
    <source>
        <dbReference type="ARBA" id="ARBA00047527"/>
    </source>
</evidence>
<feature type="active site" description="Proton donor" evidence="12">
    <location>
        <position position="121"/>
    </location>
</feature>
<dbReference type="GO" id="GO:0051301">
    <property type="term" value="P:cell division"/>
    <property type="evidence" value="ECO:0007669"/>
    <property type="project" value="UniProtKB-KW"/>
</dbReference>
<evidence type="ECO:0000256" key="2">
    <source>
        <dbReference type="ARBA" id="ARBA00004752"/>
    </source>
</evidence>
<dbReference type="GO" id="GO:0009252">
    <property type="term" value="P:peptidoglycan biosynthetic process"/>
    <property type="evidence" value="ECO:0007669"/>
    <property type="project" value="UniProtKB-UniRule"/>
</dbReference>
<evidence type="ECO:0000256" key="8">
    <source>
        <dbReference type="ARBA" id="ARBA00023306"/>
    </source>
</evidence>
<protein>
    <recommendedName>
        <fullName evidence="12">UDP-N-acetylglucosamine 1-carboxyvinyltransferase</fullName>
        <ecNumber evidence="12">2.5.1.7</ecNumber>
    </recommendedName>
    <alternativeName>
        <fullName evidence="12">Enoylpyruvate transferase</fullName>
    </alternativeName>
    <alternativeName>
        <fullName evidence="12">UDP-N-acetylglucosamine enolpyruvyl transferase</fullName>
        <shortName evidence="12">EPT</shortName>
    </alternativeName>
</protein>
<feature type="binding site" evidence="12">
    <location>
        <position position="97"/>
    </location>
    <ligand>
        <name>UDP-N-acetyl-alpha-D-glucosamine</name>
        <dbReference type="ChEBI" id="CHEBI:57705"/>
    </ligand>
</feature>
<evidence type="ECO:0000259" key="13">
    <source>
        <dbReference type="Pfam" id="PF00275"/>
    </source>
</evidence>
<dbReference type="SUPFAM" id="SSF55205">
    <property type="entry name" value="EPT/RTPC-like"/>
    <property type="match status" value="1"/>
</dbReference>
<feature type="domain" description="Enolpyruvate transferase" evidence="13">
    <location>
        <begin position="7"/>
        <end position="425"/>
    </location>
</feature>
<name>A0AAC9PXF0_9FLAO</name>
<dbReference type="InterPro" id="IPR001986">
    <property type="entry name" value="Enolpyruvate_Tfrase_dom"/>
</dbReference>
<comment type="catalytic activity">
    <reaction evidence="11 12">
        <text>phosphoenolpyruvate + UDP-N-acetyl-alpha-D-glucosamine = UDP-N-acetyl-3-O-(1-carboxyvinyl)-alpha-D-glucosamine + phosphate</text>
        <dbReference type="Rhea" id="RHEA:18681"/>
        <dbReference type="ChEBI" id="CHEBI:43474"/>
        <dbReference type="ChEBI" id="CHEBI:57705"/>
        <dbReference type="ChEBI" id="CHEBI:58702"/>
        <dbReference type="ChEBI" id="CHEBI:68483"/>
        <dbReference type="EC" id="2.5.1.7"/>
    </reaction>
</comment>
<comment type="function">
    <text evidence="12">Cell wall formation. Adds enolpyruvyl to UDP-N-acetylglucosamine.</text>
</comment>
<organism evidence="14 15">
    <name type="scientific">Lacinutrix venerupis</name>
    <dbReference type="NCBI Taxonomy" id="1486034"/>
    <lineage>
        <taxon>Bacteria</taxon>
        <taxon>Pseudomonadati</taxon>
        <taxon>Bacteroidota</taxon>
        <taxon>Flavobacteriia</taxon>
        <taxon>Flavobacteriales</taxon>
        <taxon>Flavobacteriaceae</taxon>
        <taxon>Lacinutrix</taxon>
    </lineage>
</organism>